<reference evidence="4 5" key="1">
    <citation type="journal article" date="2015" name="Nature">
        <title>rRNA introns, odd ribosomes, and small enigmatic genomes across a large radiation of phyla.</title>
        <authorList>
            <person name="Brown C.T."/>
            <person name="Hug L.A."/>
            <person name="Thomas B.C."/>
            <person name="Sharon I."/>
            <person name="Castelle C.J."/>
            <person name="Singh A."/>
            <person name="Wilkins M.J."/>
            <person name="Williams K.H."/>
            <person name="Banfield J.F."/>
        </authorList>
    </citation>
    <scope>NUCLEOTIDE SEQUENCE [LARGE SCALE GENOMIC DNA]</scope>
</reference>
<organism evidence="4 5">
    <name type="scientific">Candidatus Jorgensenbacteria bacterium GW2011_GWA2_45_9</name>
    <dbReference type="NCBI Taxonomy" id="1618663"/>
    <lineage>
        <taxon>Bacteria</taxon>
        <taxon>Candidatus Joergenseniibacteriota</taxon>
    </lineage>
</organism>
<proteinExistence type="predicted"/>
<dbReference type="CDD" id="cd17574">
    <property type="entry name" value="REC_OmpR"/>
    <property type="match status" value="1"/>
</dbReference>
<keyword evidence="1 2" id="KW-0597">Phosphoprotein</keyword>
<accession>A0A0G1R0W0</accession>
<dbReference type="PANTHER" id="PTHR44591:SF3">
    <property type="entry name" value="RESPONSE REGULATORY DOMAIN-CONTAINING PROTEIN"/>
    <property type="match status" value="1"/>
</dbReference>
<dbReference type="Gene3D" id="3.40.50.2300">
    <property type="match status" value="1"/>
</dbReference>
<gene>
    <name evidence="4" type="ORF">UX22_C0021G0012</name>
</gene>
<dbReference type="Pfam" id="PF00072">
    <property type="entry name" value="Response_reg"/>
    <property type="match status" value="1"/>
</dbReference>
<evidence type="ECO:0000313" key="4">
    <source>
        <dbReference type="EMBL" id="KKU14550.1"/>
    </source>
</evidence>
<protein>
    <submittedName>
        <fullName evidence="4">Two Component Transcriptional Regulator, LuxR family protein</fullName>
    </submittedName>
</protein>
<evidence type="ECO:0000259" key="3">
    <source>
        <dbReference type="PROSITE" id="PS50110"/>
    </source>
</evidence>
<dbReference type="InterPro" id="IPR001789">
    <property type="entry name" value="Sig_transdc_resp-reg_receiver"/>
</dbReference>
<dbReference type="InterPro" id="IPR011006">
    <property type="entry name" value="CheY-like_superfamily"/>
</dbReference>
<dbReference type="PROSITE" id="PS50110">
    <property type="entry name" value="RESPONSE_REGULATORY"/>
    <property type="match status" value="1"/>
</dbReference>
<name>A0A0G1R0W0_9BACT</name>
<feature type="domain" description="Response regulatory" evidence="3">
    <location>
        <begin position="2"/>
        <end position="120"/>
    </location>
</feature>
<dbReference type="InterPro" id="IPR050595">
    <property type="entry name" value="Bact_response_regulator"/>
</dbReference>
<evidence type="ECO:0000256" key="2">
    <source>
        <dbReference type="PROSITE-ProRule" id="PRU00169"/>
    </source>
</evidence>
<comment type="caution">
    <text evidence="4">The sequence shown here is derived from an EMBL/GenBank/DDBJ whole genome shotgun (WGS) entry which is preliminary data.</text>
</comment>
<evidence type="ECO:0000256" key="1">
    <source>
        <dbReference type="ARBA" id="ARBA00022553"/>
    </source>
</evidence>
<dbReference type="AlphaFoldDB" id="A0A0G1R0W0"/>
<dbReference type="GO" id="GO:0000160">
    <property type="term" value="P:phosphorelay signal transduction system"/>
    <property type="evidence" value="ECO:0007669"/>
    <property type="project" value="InterPro"/>
</dbReference>
<evidence type="ECO:0000313" key="5">
    <source>
        <dbReference type="Proteomes" id="UP000034727"/>
    </source>
</evidence>
<dbReference type="EMBL" id="LCLJ01000021">
    <property type="protein sequence ID" value="KKU14550.1"/>
    <property type="molecule type" value="Genomic_DNA"/>
</dbReference>
<dbReference type="Proteomes" id="UP000034727">
    <property type="component" value="Unassembled WGS sequence"/>
</dbReference>
<dbReference type="SUPFAM" id="SSF52172">
    <property type="entry name" value="CheY-like"/>
    <property type="match status" value="1"/>
</dbReference>
<dbReference type="SMART" id="SM00448">
    <property type="entry name" value="REC"/>
    <property type="match status" value="1"/>
</dbReference>
<feature type="modified residue" description="4-aspartylphosphate" evidence="2">
    <location>
        <position position="51"/>
    </location>
</feature>
<dbReference type="PANTHER" id="PTHR44591">
    <property type="entry name" value="STRESS RESPONSE REGULATOR PROTEIN 1"/>
    <property type="match status" value="1"/>
</dbReference>
<sequence>MKILLVEDEPLLGNLLRERLAREGFDVTHAKNGEEGFELLKKSVPDLVLLDIILPKMSGFEFMEKVRTDSELQSAPPIVIISNLGQDGDIERGQELGAVGYFIKAKISMEDLVSKIKEYMFPAT</sequence>